<evidence type="ECO:0000313" key="2">
    <source>
        <dbReference type="EMBL" id="OWP65066.1"/>
    </source>
</evidence>
<keyword evidence="3" id="KW-1185">Reference proteome</keyword>
<reference evidence="2 3" key="1">
    <citation type="submission" date="2017-06" db="EMBL/GenBank/DDBJ databases">
        <title>Hymenobacter amundsenii sp. nov. isolated from regoliths in Antarctica.</title>
        <authorList>
            <person name="Sedlacek I."/>
            <person name="Kralova S."/>
            <person name="Pantucek R."/>
            <person name="Svec P."/>
            <person name="Holochova P."/>
            <person name="Stankova E."/>
            <person name="Vrbovska V."/>
            <person name="Busse H.-J."/>
        </authorList>
    </citation>
    <scope>NUCLEOTIDE SEQUENCE [LARGE SCALE GENOMIC DNA]</scope>
    <source>
        <strain evidence="2 3">CCM 8682</strain>
    </source>
</reference>
<dbReference type="InterPro" id="IPR025474">
    <property type="entry name" value="DUF4325"/>
</dbReference>
<dbReference type="OrthoDB" id="839748at2"/>
<dbReference type="RefSeq" id="WP_088462677.1">
    <property type="nucleotide sequence ID" value="NZ_NIRR01000001.1"/>
</dbReference>
<accession>A0A246FQM7</accession>
<organism evidence="2 3">
    <name type="scientific">Hymenobacter amundsenii</name>
    <dbReference type="NCBI Taxonomy" id="2006685"/>
    <lineage>
        <taxon>Bacteria</taxon>
        <taxon>Pseudomonadati</taxon>
        <taxon>Bacteroidota</taxon>
        <taxon>Cytophagia</taxon>
        <taxon>Cytophagales</taxon>
        <taxon>Hymenobacteraceae</taxon>
        <taxon>Hymenobacter</taxon>
    </lineage>
</organism>
<feature type="domain" description="DUF4325" evidence="1">
    <location>
        <begin position="22"/>
        <end position="79"/>
    </location>
</feature>
<dbReference type="EMBL" id="NIRR01000001">
    <property type="protein sequence ID" value="OWP65066.1"/>
    <property type="molecule type" value="Genomic_DNA"/>
</dbReference>
<name>A0A246FQM7_9BACT</name>
<sequence length="101" mass="10792">MHINAPTFDLMALVGGTSTNDEGAKLYTALAPAIASGQVVRLSLHGATPMATSFLNSSFGELIDHYGIAAVRHSIKLVSFLPSHATRMKDYLDSYRVLEAA</sequence>
<dbReference type="AlphaFoldDB" id="A0A246FQM7"/>
<comment type="caution">
    <text evidence="2">The sequence shown here is derived from an EMBL/GenBank/DDBJ whole genome shotgun (WGS) entry which is preliminary data.</text>
</comment>
<gene>
    <name evidence="2" type="ORF">CDA63_01550</name>
</gene>
<evidence type="ECO:0000313" key="3">
    <source>
        <dbReference type="Proteomes" id="UP000197277"/>
    </source>
</evidence>
<proteinExistence type="predicted"/>
<dbReference type="Proteomes" id="UP000197277">
    <property type="component" value="Unassembled WGS sequence"/>
</dbReference>
<dbReference type="Pfam" id="PF14213">
    <property type="entry name" value="DUF4325"/>
    <property type="match status" value="1"/>
</dbReference>
<protein>
    <recommendedName>
        <fullName evidence="1">DUF4325 domain-containing protein</fullName>
    </recommendedName>
</protein>
<evidence type="ECO:0000259" key="1">
    <source>
        <dbReference type="Pfam" id="PF14213"/>
    </source>
</evidence>